<dbReference type="GO" id="GO:0050242">
    <property type="term" value="F:pyruvate, phosphate dikinase activity"/>
    <property type="evidence" value="ECO:0007669"/>
    <property type="project" value="UniProtKB-EC"/>
</dbReference>
<protein>
    <submittedName>
        <fullName evidence="3">Pyruvate, phosphate dikinase</fullName>
        <ecNumber evidence="3">2.7.9.1</ecNumber>
    </submittedName>
</protein>
<dbReference type="PANTHER" id="PTHR22931">
    <property type="entry name" value="PHOSPHOENOLPYRUVATE DIKINASE-RELATED"/>
    <property type="match status" value="1"/>
</dbReference>
<keyword evidence="4" id="KW-1185">Reference proteome</keyword>
<dbReference type="SUPFAM" id="SSF52009">
    <property type="entry name" value="Phosphohistidine domain"/>
    <property type="match status" value="1"/>
</dbReference>
<dbReference type="InterPro" id="IPR010121">
    <property type="entry name" value="Pyruvate_phosphate_dikinase"/>
</dbReference>
<dbReference type="InterPro" id="IPR002192">
    <property type="entry name" value="PPDK_AMP/ATP-bd"/>
</dbReference>
<dbReference type="InterPro" id="IPR036637">
    <property type="entry name" value="Phosphohistidine_dom_sf"/>
</dbReference>
<sequence length="527" mass="56850">MVLLDGTAQQPRELLGNKGYGINAMRREGLPVPPAFCITTEVCTRYFTEPEAASDSIRDEVRAKLRWLESETSRTFGRGPRPLLVSVRSGGALSMPGMLDTVLDLGVDDTVEAALAELHSPEFAADTRQRFRHMYRRIVLDDECGVVPDDPFQQLRGAIGAVFRSWNSPRAIAYRKHHRLSDTGGTAVVVQAMVFGNMDNKSGTGVLFSRNPMTGADQPFGEWLPGGQGEDVVSGTFDVEPVAALRDEQPEVYDELINAAETLERIARDVQDIEFTVEQGKLWLLQTRTAKRSAQAGVRFALALRNEGLIGDAEVLRRVDPTHLNILLQPSLQPETRFAADLLARGLPASPGIASGTAYIDVDEAIDAAEDGEDVILVRPSTSPDDIQGMMAATGIVTEIGGATSHAAVVSRELHRPSIVGCGVGVAATLAGRLITIDGTEGEVREGILPLSAWSERNSPYLAELGEIARRHSPLSAYMSGDYPALDDDTEASVRAAMDAGLTHVVSAHPLVAMLTAIRMYGTITQD</sequence>
<keyword evidence="3" id="KW-0670">Pyruvate</keyword>
<dbReference type="Pfam" id="PF00391">
    <property type="entry name" value="PEP-utilizers"/>
    <property type="match status" value="1"/>
</dbReference>
<dbReference type="InterPro" id="IPR013815">
    <property type="entry name" value="ATP_grasp_subdomain_1"/>
</dbReference>
<dbReference type="InterPro" id="IPR018274">
    <property type="entry name" value="PEP_util_AS"/>
</dbReference>
<dbReference type="NCBIfam" id="NF004531">
    <property type="entry name" value="PRK05878.1"/>
    <property type="match status" value="1"/>
</dbReference>
<feature type="domain" description="Pyruvate phosphate dikinase AMP/ATP-binding" evidence="2">
    <location>
        <begin position="56"/>
        <end position="239"/>
    </location>
</feature>
<dbReference type="Gene3D" id="3.30.470.20">
    <property type="entry name" value="ATP-grasp fold, B domain"/>
    <property type="match status" value="1"/>
</dbReference>
<dbReference type="PROSITE" id="PS00370">
    <property type="entry name" value="PEP_ENZYMES_PHOS_SITE"/>
    <property type="match status" value="1"/>
</dbReference>
<reference evidence="4" key="3">
    <citation type="submission" date="2023-07" db="EMBL/GenBank/DDBJ databases">
        <title>Description of Mycobacterium gordonae subsp. intergordonae subsp.nov. and Mycobacterium gordonae subsp. gordonae subsp. nov.</title>
        <authorList>
            <person name="Huang H."/>
        </authorList>
    </citation>
    <scope>NUCLEOTIDE SEQUENCE [LARGE SCALE GENOMIC DNA]</scope>
    <source>
        <strain evidence="4">24</strain>
    </source>
</reference>
<feature type="domain" description="PEP-utilising enzyme mobile" evidence="1">
    <location>
        <begin position="373"/>
        <end position="442"/>
    </location>
</feature>
<name>A0A7D6I546_9MYCO</name>
<dbReference type="Gene3D" id="3.30.1490.20">
    <property type="entry name" value="ATP-grasp fold, A domain"/>
    <property type="match status" value="1"/>
</dbReference>
<dbReference type="GO" id="GO:0005524">
    <property type="term" value="F:ATP binding"/>
    <property type="evidence" value="ECO:0007669"/>
    <property type="project" value="InterPro"/>
</dbReference>
<dbReference type="Gene3D" id="1.10.189.10">
    <property type="entry name" value="Pyruvate Phosphate Dikinase, domain 2"/>
    <property type="match status" value="1"/>
</dbReference>
<dbReference type="InterPro" id="IPR008279">
    <property type="entry name" value="PEP-util_enz_mobile_dom"/>
</dbReference>
<accession>A0A7D6I546</accession>
<evidence type="ECO:0000313" key="3">
    <source>
        <dbReference type="EMBL" id="QLL10214.1"/>
    </source>
</evidence>
<gene>
    <name evidence="3" type="ORF">H0P51_13670</name>
</gene>
<dbReference type="KEGG" id="mgor:H0P51_13670"/>
<evidence type="ECO:0000259" key="2">
    <source>
        <dbReference type="Pfam" id="PF01326"/>
    </source>
</evidence>
<dbReference type="SUPFAM" id="SSF56059">
    <property type="entry name" value="Glutathione synthetase ATP-binding domain-like"/>
    <property type="match status" value="1"/>
</dbReference>
<evidence type="ECO:0000259" key="1">
    <source>
        <dbReference type="Pfam" id="PF00391"/>
    </source>
</evidence>
<dbReference type="EC" id="2.7.9.1" evidence="3"/>
<keyword evidence="3" id="KW-0418">Kinase</keyword>
<reference evidence="4" key="1">
    <citation type="submission" date="2020-07" db="EMBL/GenBank/DDBJ databases">
        <title>Description of Mycobacterium gordonae subsp. intergordonae subsp.nov. and Mycobacterium gordonae subsp. gordonae subsp. nov.</title>
        <authorList>
            <person name="Yu X."/>
        </authorList>
    </citation>
    <scope>NUCLEOTIDE SEQUENCE [LARGE SCALE GENOMIC DNA]</scope>
    <source>
        <strain evidence="4">24</strain>
    </source>
</reference>
<dbReference type="AlphaFoldDB" id="A0A7D6I546"/>
<keyword evidence="3" id="KW-0808">Transferase</keyword>
<dbReference type="RefSeq" id="WP_180918958.1">
    <property type="nucleotide sequence ID" value="NZ_CP059165.1"/>
</dbReference>
<dbReference type="Proteomes" id="UP000510682">
    <property type="component" value="Chromosome"/>
</dbReference>
<dbReference type="GO" id="GO:0016301">
    <property type="term" value="F:kinase activity"/>
    <property type="evidence" value="ECO:0007669"/>
    <property type="project" value="UniProtKB-KW"/>
</dbReference>
<reference evidence="3 4" key="2">
    <citation type="submission" date="2020-07" db="EMBL/GenBank/DDBJ databases">
        <authorList>
            <person name="Yu X."/>
        </authorList>
    </citation>
    <scope>NUCLEOTIDE SEQUENCE [LARGE SCALE GENOMIC DNA]</scope>
    <source>
        <strain evidence="4">24</strain>
    </source>
</reference>
<organism evidence="3 4">
    <name type="scientific">Mycobacterium vicinigordonae</name>
    <dbReference type="NCBI Taxonomy" id="1719132"/>
    <lineage>
        <taxon>Bacteria</taxon>
        <taxon>Bacillati</taxon>
        <taxon>Actinomycetota</taxon>
        <taxon>Actinomycetes</taxon>
        <taxon>Mycobacteriales</taxon>
        <taxon>Mycobacteriaceae</taxon>
        <taxon>Mycobacterium</taxon>
    </lineage>
</organism>
<dbReference type="Gene3D" id="3.50.30.10">
    <property type="entry name" value="Phosphohistidine domain"/>
    <property type="match status" value="1"/>
</dbReference>
<dbReference type="EMBL" id="CP059165">
    <property type="protein sequence ID" value="QLL10214.1"/>
    <property type="molecule type" value="Genomic_DNA"/>
</dbReference>
<evidence type="ECO:0000313" key="4">
    <source>
        <dbReference type="Proteomes" id="UP000510682"/>
    </source>
</evidence>
<dbReference type="PANTHER" id="PTHR22931:SF9">
    <property type="entry name" value="PYRUVATE, PHOSPHATE DIKINASE 1, CHLOROPLASTIC"/>
    <property type="match status" value="1"/>
</dbReference>
<dbReference type="Pfam" id="PF01326">
    <property type="entry name" value="PPDK_N"/>
    <property type="match status" value="1"/>
</dbReference>
<proteinExistence type="predicted"/>